<comment type="similarity">
    <text evidence="5">Belongs to the class-II pyridoxal-phosphate-dependent aminotransferase family. MalY/PatB cystathionine beta-lyase subfamily.</text>
</comment>
<dbReference type="Pfam" id="PF00155">
    <property type="entry name" value="Aminotran_1_2"/>
    <property type="match status" value="1"/>
</dbReference>
<accession>A0A2Z3YPL9</accession>
<dbReference type="KEGG" id="cpre:Csp1_17670"/>
<dbReference type="Proteomes" id="UP000247696">
    <property type="component" value="Chromosome"/>
</dbReference>
<evidence type="ECO:0000313" key="8">
    <source>
        <dbReference type="Proteomes" id="UP000247696"/>
    </source>
</evidence>
<name>A0A2Z3YPL9_9CORY</name>
<feature type="domain" description="Aminotransferase class I/classII large" evidence="6">
    <location>
        <begin position="25"/>
        <end position="386"/>
    </location>
</feature>
<evidence type="ECO:0000256" key="2">
    <source>
        <dbReference type="ARBA" id="ARBA00012224"/>
    </source>
</evidence>
<organism evidence="7 8">
    <name type="scientific">Corynebacterium provencense</name>
    <dbReference type="NCBI Taxonomy" id="1737425"/>
    <lineage>
        <taxon>Bacteria</taxon>
        <taxon>Bacillati</taxon>
        <taxon>Actinomycetota</taxon>
        <taxon>Actinomycetes</taxon>
        <taxon>Mycobacteriales</taxon>
        <taxon>Corynebacteriaceae</taxon>
        <taxon>Corynebacterium</taxon>
    </lineage>
</organism>
<dbReference type="PANTHER" id="PTHR43525:SF2">
    <property type="entry name" value="CYSTATHIONINE BETA-LYASE-RELATED"/>
    <property type="match status" value="1"/>
</dbReference>
<dbReference type="RefSeq" id="WP_110481578.1">
    <property type="nucleotide sequence ID" value="NZ_CP024988.1"/>
</dbReference>
<dbReference type="PANTHER" id="PTHR43525">
    <property type="entry name" value="PROTEIN MALY"/>
    <property type="match status" value="1"/>
</dbReference>
<reference evidence="8" key="1">
    <citation type="submission" date="2017-11" db="EMBL/GenBank/DDBJ databases">
        <title>Otitis media/interna in a cat caused by the recently described species Corynebacterium provencense.</title>
        <authorList>
            <person name="Kittl S."/>
            <person name="Brodard I."/>
            <person name="Rychener L."/>
            <person name="Jores J."/>
            <person name="Roosje P."/>
            <person name="Gobeli Brawand S."/>
        </authorList>
    </citation>
    <scope>NUCLEOTIDE SEQUENCE [LARGE SCALE GENOMIC DNA]</scope>
    <source>
        <strain evidence="8">17KM38</strain>
    </source>
</reference>
<protein>
    <recommendedName>
        <fullName evidence="2">cysteine-S-conjugate beta-lyase</fullName>
        <ecNumber evidence="2">4.4.1.13</ecNumber>
    </recommendedName>
</protein>
<dbReference type="InterPro" id="IPR015421">
    <property type="entry name" value="PyrdxlP-dep_Trfase_major"/>
</dbReference>
<evidence type="ECO:0000256" key="4">
    <source>
        <dbReference type="ARBA" id="ARBA00023239"/>
    </source>
</evidence>
<dbReference type="EMBL" id="CP024988">
    <property type="protein sequence ID" value="AWT26546.1"/>
    <property type="molecule type" value="Genomic_DNA"/>
</dbReference>
<evidence type="ECO:0000256" key="3">
    <source>
        <dbReference type="ARBA" id="ARBA00022898"/>
    </source>
</evidence>
<dbReference type="GO" id="GO:0030170">
    <property type="term" value="F:pyridoxal phosphate binding"/>
    <property type="evidence" value="ECO:0007669"/>
    <property type="project" value="InterPro"/>
</dbReference>
<gene>
    <name evidence="7" type="primary">metC</name>
    <name evidence="7" type="ORF">Csp1_17670</name>
</gene>
<keyword evidence="8" id="KW-1185">Reference proteome</keyword>
<dbReference type="InterPro" id="IPR015424">
    <property type="entry name" value="PyrdxlP-dep_Trfase"/>
</dbReference>
<keyword evidence="3" id="KW-0663">Pyridoxal phosphate</keyword>
<dbReference type="InterPro" id="IPR015422">
    <property type="entry name" value="PyrdxlP-dep_Trfase_small"/>
</dbReference>
<dbReference type="InterPro" id="IPR051798">
    <property type="entry name" value="Class-II_PLP-Dep_Aminotrans"/>
</dbReference>
<evidence type="ECO:0000313" key="7">
    <source>
        <dbReference type="EMBL" id="AWT26546.1"/>
    </source>
</evidence>
<proteinExistence type="inferred from homology"/>
<evidence type="ECO:0000259" key="6">
    <source>
        <dbReference type="Pfam" id="PF00155"/>
    </source>
</evidence>
<dbReference type="EC" id="4.4.1.13" evidence="2"/>
<dbReference type="CDD" id="cd00609">
    <property type="entry name" value="AAT_like"/>
    <property type="match status" value="1"/>
</dbReference>
<dbReference type="GO" id="GO:0047804">
    <property type="term" value="F:cysteine-S-conjugate beta-lyase activity"/>
    <property type="evidence" value="ECO:0007669"/>
    <property type="project" value="UniProtKB-EC"/>
</dbReference>
<evidence type="ECO:0000256" key="5">
    <source>
        <dbReference type="ARBA" id="ARBA00037974"/>
    </source>
</evidence>
<dbReference type="STRING" id="1737425.GCA_900049755_02694"/>
<dbReference type="OrthoDB" id="3224382at2"/>
<dbReference type="Gene3D" id="3.90.1150.10">
    <property type="entry name" value="Aspartate Aminotransferase, domain 1"/>
    <property type="match status" value="1"/>
</dbReference>
<comment type="cofactor">
    <cofactor evidence="1">
        <name>pyridoxal 5'-phosphate</name>
        <dbReference type="ChEBI" id="CHEBI:597326"/>
    </cofactor>
</comment>
<dbReference type="Gene3D" id="3.40.640.10">
    <property type="entry name" value="Type I PLP-dependent aspartate aminotransferase-like (Major domain)"/>
    <property type="match status" value="1"/>
</dbReference>
<evidence type="ECO:0000256" key="1">
    <source>
        <dbReference type="ARBA" id="ARBA00001933"/>
    </source>
</evidence>
<sequence>MTLTFPSLETLRARGTMKWTRYPADVLPLWVAETDFGTCPAVAAAVQDAVDREYFGYPVAGPASRDLAEAVASFVERRHGWVIDPAAVTYCPDVVKGVMVAIEALTGEGSTIVIPMPAYPPFQKIPQATRRPVIYVPMKGDTFDLDALERAFTSDANPNGVGSMVLCNPFNPLGRAFTAEELRAVVRLADAHGVRIISDEIHAPLVFSGHHIPTASVSDTAAEITVTVTATSKGWNTAGLKCAQIISTSAEDARTIGHLSNLLTGEASTLGTAAATAAYTSGYDWLLEEVDHLHANWGYLAEQLPRVLPGVRLPRQEATFLAWLDLSEVDRLRGADGTVTRPAERLRTFAKVALNEGTDFGTVGAGHARLNFGTSREVIDEALDRISSADLHGGENCPGDK</sequence>
<dbReference type="SUPFAM" id="SSF53383">
    <property type="entry name" value="PLP-dependent transferases"/>
    <property type="match status" value="1"/>
</dbReference>
<dbReference type="AlphaFoldDB" id="A0A2Z3YPL9"/>
<dbReference type="InterPro" id="IPR004839">
    <property type="entry name" value="Aminotransferase_I/II_large"/>
</dbReference>
<keyword evidence="4 7" id="KW-0456">Lyase</keyword>